<evidence type="ECO:0000313" key="3">
    <source>
        <dbReference type="Proteomes" id="UP000054770"/>
    </source>
</evidence>
<keyword evidence="3" id="KW-1185">Reference proteome</keyword>
<dbReference type="EMBL" id="FCON02000321">
    <property type="protein sequence ID" value="SAL87760.1"/>
    <property type="molecule type" value="Genomic_DNA"/>
</dbReference>
<gene>
    <name evidence="2" type="ORF">AWB68_08527</name>
</gene>
<dbReference type="AlphaFoldDB" id="A0A158L4I2"/>
<sequence>MTPVRSQRVIDLNRAKARVYRSSSTQATIVRPTDSWNTSSRGQVSSPGDSTYSSVAASAKKKAAIAMARSAPFSVSGHNSSVRVVERYMVGSGASRVWTPPAQR</sequence>
<organism evidence="2 3">
    <name type="scientific">Caballeronia choica</name>
    <dbReference type="NCBI Taxonomy" id="326476"/>
    <lineage>
        <taxon>Bacteria</taxon>
        <taxon>Pseudomonadati</taxon>
        <taxon>Pseudomonadota</taxon>
        <taxon>Betaproteobacteria</taxon>
        <taxon>Burkholderiales</taxon>
        <taxon>Burkholderiaceae</taxon>
        <taxon>Caballeronia</taxon>
    </lineage>
</organism>
<proteinExistence type="predicted"/>
<evidence type="ECO:0000313" key="2">
    <source>
        <dbReference type="EMBL" id="SAL87760.1"/>
    </source>
</evidence>
<comment type="caution">
    <text evidence="2">The sequence shown here is derived from an EMBL/GenBank/DDBJ whole genome shotgun (WGS) entry which is preliminary data.</text>
</comment>
<evidence type="ECO:0000256" key="1">
    <source>
        <dbReference type="SAM" id="MobiDB-lite"/>
    </source>
</evidence>
<dbReference type="Proteomes" id="UP000054770">
    <property type="component" value="Unassembled WGS sequence"/>
</dbReference>
<protein>
    <submittedName>
        <fullName evidence="2">Uncharacterized protein</fullName>
    </submittedName>
</protein>
<feature type="region of interest" description="Disordered" evidence="1">
    <location>
        <begin position="21"/>
        <end position="52"/>
    </location>
</feature>
<reference evidence="2" key="1">
    <citation type="submission" date="2016-01" db="EMBL/GenBank/DDBJ databases">
        <authorList>
            <person name="Peeters C."/>
        </authorList>
    </citation>
    <scope>NUCLEOTIDE SEQUENCE [LARGE SCALE GENOMIC DNA]</scope>
    <source>
        <strain evidence="2">LMG 22940</strain>
    </source>
</reference>
<name>A0A158L4I2_9BURK</name>
<accession>A0A158L4I2</accession>